<organism evidence="3 4">
    <name type="scientific">Strawberry lethal yellows phytoplasma (CPA) str. NZSb11</name>
    <dbReference type="NCBI Taxonomy" id="980422"/>
    <lineage>
        <taxon>Bacteria</taxon>
        <taxon>Bacillati</taxon>
        <taxon>Mycoplasmatota</taxon>
        <taxon>Mollicutes</taxon>
        <taxon>Acholeplasmatales</taxon>
        <taxon>Acholeplasmataceae</taxon>
        <taxon>Candidatus Phytoplasma</taxon>
        <taxon>16SrXII (Stolbur group)</taxon>
    </lineage>
</organism>
<feature type="transmembrane region" description="Helical" evidence="1">
    <location>
        <begin position="119"/>
        <end position="142"/>
    </location>
</feature>
<protein>
    <submittedName>
        <fullName evidence="3">Antigenic membrane protein</fullName>
    </submittedName>
</protein>
<dbReference type="HOGENOM" id="CLU_1757800_0_0_14"/>
<keyword evidence="1" id="KW-0472">Membrane</keyword>
<evidence type="ECO:0000313" key="4">
    <source>
        <dbReference type="Proteomes" id="UP000013941"/>
    </source>
</evidence>
<dbReference type="Proteomes" id="UP000013941">
    <property type="component" value="Chromosome"/>
</dbReference>
<gene>
    <name evidence="3" type="primary">amp</name>
    <name evidence="3" type="ORF">SLY_0664</name>
</gene>
<keyword evidence="2" id="KW-0732">Signal</keyword>
<evidence type="ECO:0000313" key="3">
    <source>
        <dbReference type="EMBL" id="AGL90579.1"/>
    </source>
</evidence>
<dbReference type="InterPro" id="IPR029216">
    <property type="entry name" value="Phyto-Amp"/>
</dbReference>
<dbReference type="RefSeq" id="WP_015638088.1">
    <property type="nucleotide sequence ID" value="NC_021236.1"/>
</dbReference>
<feature type="signal peptide" evidence="2">
    <location>
        <begin position="1"/>
        <end position="34"/>
    </location>
</feature>
<reference evidence="3 4" key="1">
    <citation type="journal article" date="2013" name="BMC Genomics">
        <title>Comparison of the complete genome sequence of two closely related isolates of 'Candidatus Phytoplasma australiense' reveals genome plasticity.</title>
        <authorList>
            <person name="Andersen M.T."/>
            <person name="Liefting L.W."/>
            <person name="Havukkala I."/>
            <person name="Beever R.E."/>
        </authorList>
    </citation>
    <scope>NUCLEOTIDE SEQUENCE [LARGE SCALE GENOMIC DNA]</scope>
    <source>
        <strain evidence="3 4">NZSb11</strain>
    </source>
</reference>
<keyword evidence="1" id="KW-1133">Transmembrane helix</keyword>
<accession>R4S1A8</accession>
<name>R4S1A8_PHYAS</name>
<dbReference type="AlphaFoldDB" id="R4S1A8"/>
<proteinExistence type="predicted"/>
<evidence type="ECO:0000256" key="1">
    <source>
        <dbReference type="SAM" id="Phobius"/>
    </source>
</evidence>
<feature type="chain" id="PRO_5004378696" evidence="2">
    <location>
        <begin position="35"/>
        <end position="148"/>
    </location>
</feature>
<dbReference type="KEGG" id="nzs:SLY_0664"/>
<evidence type="ECO:0000256" key="2">
    <source>
        <dbReference type="SAM" id="SignalP"/>
    </source>
</evidence>
<dbReference type="Pfam" id="PF15438">
    <property type="entry name" value="Phyto-Amp"/>
    <property type="match status" value="1"/>
</dbReference>
<keyword evidence="1" id="KW-0812">Transmembrane</keyword>
<keyword evidence="4" id="KW-1185">Reference proteome</keyword>
<dbReference type="PATRIC" id="fig|980422.3.peg.609"/>
<sequence>MNNTKIQKTLVSKLAALFAIGAAVSLLFVSNVFAAAKGLNTFKTNQAIAITAENASNVEKVLTAWNKVDDTVKVADLKDHVTVTLNDAKTKVTVKAKDNDTVVAGSVELDIKAPTFNWFSWYMILLYVAVVAAIAGGVFYFVQKKRRA</sequence>
<dbReference type="EMBL" id="CP002548">
    <property type="protein sequence ID" value="AGL90579.1"/>
    <property type="molecule type" value="Genomic_DNA"/>
</dbReference>